<dbReference type="Proteomes" id="UP000516437">
    <property type="component" value="Unassembled WGS sequence"/>
</dbReference>
<evidence type="ECO:0000256" key="1">
    <source>
        <dbReference type="SAM" id="Coils"/>
    </source>
</evidence>
<protein>
    <submittedName>
        <fullName evidence="3">Uncharacterized protein</fullName>
    </submittedName>
</protein>
<feature type="compositionally biased region" description="Basic and acidic residues" evidence="2">
    <location>
        <begin position="1"/>
        <end position="16"/>
    </location>
</feature>
<evidence type="ECO:0000313" key="3">
    <source>
        <dbReference type="EMBL" id="KAB1201580.1"/>
    </source>
</evidence>
<feature type="region of interest" description="Disordered" evidence="2">
    <location>
        <begin position="188"/>
        <end position="229"/>
    </location>
</feature>
<feature type="coiled-coil region" evidence="1">
    <location>
        <begin position="234"/>
        <end position="261"/>
    </location>
</feature>
<reference evidence="3 4" key="1">
    <citation type="journal article" date="2019" name="Plant Biotechnol. J.">
        <title>The red bayberry genome and genetic basis of sex determination.</title>
        <authorList>
            <person name="Jia H.M."/>
            <person name="Jia H.J."/>
            <person name="Cai Q.L."/>
            <person name="Wang Y."/>
            <person name="Zhao H.B."/>
            <person name="Yang W.F."/>
            <person name="Wang G.Y."/>
            <person name="Li Y.H."/>
            <person name="Zhan D.L."/>
            <person name="Shen Y.T."/>
            <person name="Niu Q.F."/>
            <person name="Chang L."/>
            <person name="Qiu J."/>
            <person name="Zhao L."/>
            <person name="Xie H.B."/>
            <person name="Fu W.Y."/>
            <person name="Jin J."/>
            <person name="Li X.W."/>
            <person name="Jiao Y."/>
            <person name="Zhou C.C."/>
            <person name="Tu T."/>
            <person name="Chai C.Y."/>
            <person name="Gao J.L."/>
            <person name="Fan L.J."/>
            <person name="van de Weg E."/>
            <person name="Wang J.Y."/>
            <person name="Gao Z.S."/>
        </authorList>
    </citation>
    <scope>NUCLEOTIDE SEQUENCE [LARGE SCALE GENOMIC DNA]</scope>
    <source>
        <tissue evidence="3">Leaves</tissue>
    </source>
</reference>
<gene>
    <name evidence="3" type="ORF">CJ030_MR0G002897</name>
</gene>
<name>A0A6A1UR77_9ROSI</name>
<dbReference type="AlphaFoldDB" id="A0A6A1UR77"/>
<dbReference type="EMBL" id="RXIC02000051">
    <property type="protein sequence ID" value="KAB1201580.1"/>
    <property type="molecule type" value="Genomic_DNA"/>
</dbReference>
<proteinExistence type="predicted"/>
<feature type="region of interest" description="Disordered" evidence="2">
    <location>
        <begin position="1"/>
        <end position="32"/>
    </location>
</feature>
<feature type="compositionally biased region" description="Acidic residues" evidence="2">
    <location>
        <begin position="196"/>
        <end position="207"/>
    </location>
</feature>
<dbReference type="OrthoDB" id="848707at2759"/>
<keyword evidence="1" id="KW-0175">Coiled coil</keyword>
<comment type="caution">
    <text evidence="3">The sequence shown here is derived from an EMBL/GenBank/DDBJ whole genome shotgun (WGS) entry which is preliminary data.</text>
</comment>
<organism evidence="3 4">
    <name type="scientific">Morella rubra</name>
    <name type="common">Chinese bayberry</name>
    <dbReference type="NCBI Taxonomy" id="262757"/>
    <lineage>
        <taxon>Eukaryota</taxon>
        <taxon>Viridiplantae</taxon>
        <taxon>Streptophyta</taxon>
        <taxon>Embryophyta</taxon>
        <taxon>Tracheophyta</taxon>
        <taxon>Spermatophyta</taxon>
        <taxon>Magnoliopsida</taxon>
        <taxon>eudicotyledons</taxon>
        <taxon>Gunneridae</taxon>
        <taxon>Pentapetalae</taxon>
        <taxon>rosids</taxon>
        <taxon>fabids</taxon>
        <taxon>Fagales</taxon>
        <taxon>Myricaceae</taxon>
        <taxon>Morella</taxon>
    </lineage>
</organism>
<keyword evidence="4" id="KW-1185">Reference proteome</keyword>
<accession>A0A6A1UR77</accession>
<evidence type="ECO:0000313" key="4">
    <source>
        <dbReference type="Proteomes" id="UP000516437"/>
    </source>
</evidence>
<sequence length="264" mass="30624">MVRIKHATEKGKEKVGTSRKRKELLEGDNSSNFRDDECASKYEDDFSRRKGWKNLLDMGKNVYPKYVRMFFSNMKISKHVGGSLTIKSLLHRKEVELDPAKLGRILGIPCDAQPVYDLKKVPRALDFRHIADVHEHKKNLPCGLIFTKILTYFGIPKDMRVLEIVTHIDPFNMRTLRKMGYKKNTNGEWIWRDDSSNDEGEEGDEDAAVPPSSSTHGETSESYIDRQHSVDARINTLELDLTSLRKEQQEYVKEVRQDRKEQQL</sequence>
<feature type="compositionally biased region" description="Polar residues" evidence="2">
    <location>
        <begin position="211"/>
        <end position="222"/>
    </location>
</feature>
<evidence type="ECO:0000256" key="2">
    <source>
        <dbReference type="SAM" id="MobiDB-lite"/>
    </source>
</evidence>